<proteinExistence type="predicted"/>
<dbReference type="GO" id="GO:0046983">
    <property type="term" value="F:protein dimerization activity"/>
    <property type="evidence" value="ECO:0007669"/>
    <property type="project" value="InterPro"/>
</dbReference>
<evidence type="ECO:0000256" key="6">
    <source>
        <dbReference type="SAM" id="Coils"/>
    </source>
</evidence>
<dbReference type="InterPro" id="IPR033896">
    <property type="entry name" value="MEF2-like_N"/>
</dbReference>
<evidence type="ECO:0000256" key="2">
    <source>
        <dbReference type="ARBA" id="ARBA00023015"/>
    </source>
</evidence>
<comment type="subcellular location">
    <subcellularLocation>
        <location evidence="1">Nucleus</location>
    </subcellularLocation>
</comment>
<dbReference type="PROSITE" id="PS50066">
    <property type="entry name" value="MADS_BOX_2"/>
    <property type="match status" value="1"/>
</dbReference>
<name>A0A803LNC5_CHEQI</name>
<dbReference type="PANTHER" id="PTHR48019">
    <property type="entry name" value="SERUM RESPONSE FACTOR HOMOLOG"/>
    <property type="match status" value="1"/>
</dbReference>
<dbReference type="InterPro" id="IPR050142">
    <property type="entry name" value="MADS-box/MEF2_TF"/>
</dbReference>
<dbReference type="InterPro" id="IPR002100">
    <property type="entry name" value="TF_MADSbox"/>
</dbReference>
<dbReference type="Proteomes" id="UP000596660">
    <property type="component" value="Unplaced"/>
</dbReference>
<dbReference type="Pfam" id="PF01486">
    <property type="entry name" value="K-box"/>
    <property type="match status" value="1"/>
</dbReference>
<reference evidence="9" key="1">
    <citation type="journal article" date="2017" name="Nature">
        <title>The genome of Chenopodium quinoa.</title>
        <authorList>
            <person name="Jarvis D.E."/>
            <person name="Ho Y.S."/>
            <person name="Lightfoot D.J."/>
            <person name="Schmoeckel S.M."/>
            <person name="Li B."/>
            <person name="Borm T.J.A."/>
            <person name="Ohyanagi H."/>
            <person name="Mineta K."/>
            <person name="Michell C.T."/>
            <person name="Saber N."/>
            <person name="Kharbatia N.M."/>
            <person name="Rupper R.R."/>
            <person name="Sharp A.R."/>
            <person name="Dally N."/>
            <person name="Boughton B.A."/>
            <person name="Woo Y.H."/>
            <person name="Gao G."/>
            <person name="Schijlen E.G.W.M."/>
            <person name="Guo X."/>
            <person name="Momin A.A."/>
            <person name="Negrao S."/>
            <person name="Al-Babili S."/>
            <person name="Gehring C."/>
            <person name="Roessner U."/>
            <person name="Jung C."/>
            <person name="Murphy K."/>
            <person name="Arold S.T."/>
            <person name="Gojobori T."/>
            <person name="van der Linden C.G."/>
            <person name="van Loo E.N."/>
            <person name="Jellen E.N."/>
            <person name="Maughan P.J."/>
            <person name="Tester M."/>
        </authorList>
    </citation>
    <scope>NUCLEOTIDE SEQUENCE [LARGE SCALE GENOMIC DNA]</scope>
    <source>
        <strain evidence="9">cv. PI 614886</strain>
    </source>
</reference>
<reference evidence="9" key="2">
    <citation type="submission" date="2021-03" db="UniProtKB">
        <authorList>
            <consortium name="EnsemblPlants"/>
        </authorList>
    </citation>
    <scope>IDENTIFICATION</scope>
</reference>
<evidence type="ECO:0000313" key="10">
    <source>
        <dbReference type="Proteomes" id="UP000596660"/>
    </source>
</evidence>
<evidence type="ECO:0000256" key="3">
    <source>
        <dbReference type="ARBA" id="ARBA00023125"/>
    </source>
</evidence>
<keyword evidence="10" id="KW-1185">Reference proteome</keyword>
<accession>A0A803LNC5</accession>
<dbReference type="SMART" id="SM00432">
    <property type="entry name" value="MADS"/>
    <property type="match status" value="1"/>
</dbReference>
<dbReference type="CDD" id="cd00265">
    <property type="entry name" value="MADS_MEF2_like"/>
    <property type="match status" value="1"/>
</dbReference>
<dbReference type="GO" id="GO:0003700">
    <property type="term" value="F:DNA-binding transcription factor activity"/>
    <property type="evidence" value="ECO:0007669"/>
    <property type="project" value="InterPro"/>
</dbReference>
<dbReference type="SUPFAM" id="SSF55455">
    <property type="entry name" value="SRF-like"/>
    <property type="match status" value="1"/>
</dbReference>
<dbReference type="GO" id="GO:0045944">
    <property type="term" value="P:positive regulation of transcription by RNA polymerase II"/>
    <property type="evidence" value="ECO:0007669"/>
    <property type="project" value="InterPro"/>
</dbReference>
<evidence type="ECO:0000256" key="5">
    <source>
        <dbReference type="ARBA" id="ARBA00023242"/>
    </source>
</evidence>
<keyword evidence="2" id="KW-0805">Transcription regulation</keyword>
<dbReference type="PROSITE" id="PS00350">
    <property type="entry name" value="MADS_BOX_1"/>
    <property type="match status" value="1"/>
</dbReference>
<dbReference type="GO" id="GO:0000977">
    <property type="term" value="F:RNA polymerase II transcription regulatory region sequence-specific DNA binding"/>
    <property type="evidence" value="ECO:0007669"/>
    <property type="project" value="InterPro"/>
</dbReference>
<dbReference type="Gene3D" id="3.40.1810.10">
    <property type="entry name" value="Transcription factor, MADS-box"/>
    <property type="match status" value="1"/>
</dbReference>
<dbReference type="Pfam" id="PF00319">
    <property type="entry name" value="SRF-TF"/>
    <property type="match status" value="1"/>
</dbReference>
<sequence>MGRGKIEMKRIENRTNRQVTYSKRRQGLMKKTKELAILCDAQIGLIIFSGTGKLHTFPESSNSSLEQTIQRYLNVQGIQLPVQDNRAELFSELQALREAIHNAEQSIRNYLGEDLGPLPLEDLHKHEQKLESSLNVVRVRKNQLMQQQMENLRRKSELCPKQGYARGCISSDRMKMDMLQVWLNSFRVKYGLQMFATT</sequence>
<evidence type="ECO:0000256" key="4">
    <source>
        <dbReference type="ARBA" id="ARBA00023163"/>
    </source>
</evidence>
<dbReference type="InterPro" id="IPR002487">
    <property type="entry name" value="TF_Kbox"/>
</dbReference>
<feature type="domain" description="K-box" evidence="8">
    <location>
        <begin position="86"/>
        <end position="196"/>
    </location>
</feature>
<organism evidence="9 10">
    <name type="scientific">Chenopodium quinoa</name>
    <name type="common">Quinoa</name>
    <dbReference type="NCBI Taxonomy" id="63459"/>
    <lineage>
        <taxon>Eukaryota</taxon>
        <taxon>Viridiplantae</taxon>
        <taxon>Streptophyta</taxon>
        <taxon>Embryophyta</taxon>
        <taxon>Tracheophyta</taxon>
        <taxon>Spermatophyta</taxon>
        <taxon>Magnoliopsida</taxon>
        <taxon>eudicotyledons</taxon>
        <taxon>Gunneridae</taxon>
        <taxon>Pentapetalae</taxon>
        <taxon>Caryophyllales</taxon>
        <taxon>Chenopodiaceae</taxon>
        <taxon>Chenopodioideae</taxon>
        <taxon>Atripliceae</taxon>
        <taxon>Chenopodium</taxon>
    </lineage>
</organism>
<dbReference type="EnsemblPlants" id="AUR62016454-RA">
    <property type="protein sequence ID" value="AUR62016454-RA:cds"/>
    <property type="gene ID" value="AUR62016454"/>
</dbReference>
<protein>
    <submittedName>
        <fullName evidence="9">Uncharacterized protein</fullName>
    </submittedName>
</protein>
<feature type="domain" description="MADS-box" evidence="7">
    <location>
        <begin position="1"/>
        <end position="61"/>
    </location>
</feature>
<keyword evidence="6" id="KW-0175">Coiled coil</keyword>
<dbReference type="GO" id="GO:0005634">
    <property type="term" value="C:nucleus"/>
    <property type="evidence" value="ECO:0007669"/>
    <property type="project" value="UniProtKB-SubCell"/>
</dbReference>
<evidence type="ECO:0000256" key="1">
    <source>
        <dbReference type="ARBA" id="ARBA00004123"/>
    </source>
</evidence>
<evidence type="ECO:0000259" key="8">
    <source>
        <dbReference type="PROSITE" id="PS51297"/>
    </source>
</evidence>
<keyword evidence="4" id="KW-0804">Transcription</keyword>
<evidence type="ECO:0000313" key="9">
    <source>
        <dbReference type="EnsemblPlants" id="AUR62016454-RA:cds"/>
    </source>
</evidence>
<dbReference type="AlphaFoldDB" id="A0A803LNC5"/>
<dbReference type="PROSITE" id="PS51297">
    <property type="entry name" value="K_BOX"/>
    <property type="match status" value="1"/>
</dbReference>
<dbReference type="PRINTS" id="PR00404">
    <property type="entry name" value="MADSDOMAIN"/>
</dbReference>
<evidence type="ECO:0000259" key="7">
    <source>
        <dbReference type="PROSITE" id="PS50066"/>
    </source>
</evidence>
<dbReference type="Gramene" id="AUR62016454-RA">
    <property type="protein sequence ID" value="AUR62016454-RA:cds"/>
    <property type="gene ID" value="AUR62016454"/>
</dbReference>
<feature type="coiled-coil region" evidence="6">
    <location>
        <begin position="86"/>
        <end position="113"/>
    </location>
</feature>
<keyword evidence="5" id="KW-0539">Nucleus</keyword>
<keyword evidence="3" id="KW-0238">DNA-binding</keyword>
<dbReference type="InterPro" id="IPR036879">
    <property type="entry name" value="TF_MADSbox_sf"/>
</dbReference>